<dbReference type="PANTHER" id="PTHR47331">
    <property type="entry name" value="PHD-TYPE DOMAIN-CONTAINING PROTEIN"/>
    <property type="match status" value="1"/>
</dbReference>
<feature type="compositionally biased region" description="Polar residues" evidence="1">
    <location>
        <begin position="956"/>
        <end position="969"/>
    </location>
</feature>
<dbReference type="InterPro" id="IPR043502">
    <property type="entry name" value="DNA/RNA_pol_sf"/>
</dbReference>
<keyword evidence="3" id="KW-1185">Reference proteome</keyword>
<dbReference type="Proteomes" id="UP000025227">
    <property type="component" value="Unplaced"/>
</dbReference>
<dbReference type="InterPro" id="IPR041588">
    <property type="entry name" value="Integrase_H2C2"/>
</dbReference>
<dbReference type="InterPro" id="IPR012337">
    <property type="entry name" value="RNaseH-like_sf"/>
</dbReference>
<feature type="region of interest" description="Disordered" evidence="1">
    <location>
        <begin position="956"/>
        <end position="984"/>
    </location>
</feature>
<dbReference type="InterPro" id="IPR036397">
    <property type="entry name" value="RNaseH_sf"/>
</dbReference>
<dbReference type="PANTHER" id="PTHR47331:SF4">
    <property type="entry name" value="PEPTIDASE S1 DOMAIN-CONTAINING PROTEIN"/>
    <property type="match status" value="1"/>
</dbReference>
<reference evidence="4" key="1">
    <citation type="submission" date="2020-12" db="UniProtKB">
        <authorList>
            <consortium name="WormBaseParasite"/>
        </authorList>
    </citation>
    <scope>IDENTIFICATION</scope>
    <source>
        <strain evidence="4">MHco3</strain>
    </source>
</reference>
<dbReference type="WBParaSite" id="HCON_00027040-00001">
    <property type="protein sequence ID" value="HCON_00027040-00001"/>
    <property type="gene ID" value="HCON_00027040"/>
</dbReference>
<name>A0A7I5E6D1_HAECO</name>
<organism evidence="3 4">
    <name type="scientific">Haemonchus contortus</name>
    <name type="common">Barber pole worm</name>
    <dbReference type="NCBI Taxonomy" id="6289"/>
    <lineage>
        <taxon>Eukaryota</taxon>
        <taxon>Metazoa</taxon>
        <taxon>Ecdysozoa</taxon>
        <taxon>Nematoda</taxon>
        <taxon>Chromadorea</taxon>
        <taxon>Rhabditida</taxon>
        <taxon>Rhabditina</taxon>
        <taxon>Rhabditomorpha</taxon>
        <taxon>Strongyloidea</taxon>
        <taxon>Trichostrongylidae</taxon>
        <taxon>Haemonchus</taxon>
    </lineage>
</organism>
<dbReference type="GO" id="GO:0003676">
    <property type="term" value="F:nucleic acid binding"/>
    <property type="evidence" value="ECO:0007669"/>
    <property type="project" value="InterPro"/>
</dbReference>
<dbReference type="SUPFAM" id="SSF56672">
    <property type="entry name" value="DNA/RNA polymerases"/>
    <property type="match status" value="1"/>
</dbReference>
<evidence type="ECO:0000256" key="1">
    <source>
        <dbReference type="SAM" id="MobiDB-lite"/>
    </source>
</evidence>
<dbReference type="Pfam" id="PF18701">
    <property type="entry name" value="DUF5641"/>
    <property type="match status" value="1"/>
</dbReference>
<dbReference type="Pfam" id="PF05380">
    <property type="entry name" value="Peptidase_A17"/>
    <property type="match status" value="1"/>
</dbReference>
<evidence type="ECO:0000313" key="3">
    <source>
        <dbReference type="Proteomes" id="UP000025227"/>
    </source>
</evidence>
<dbReference type="InterPro" id="IPR008042">
    <property type="entry name" value="Retrotrans_Pao"/>
</dbReference>
<dbReference type="InterPro" id="IPR040676">
    <property type="entry name" value="DUF5641"/>
</dbReference>
<evidence type="ECO:0000259" key="2">
    <source>
        <dbReference type="PROSITE" id="PS50994"/>
    </source>
</evidence>
<dbReference type="OMA" id="HDSANND"/>
<dbReference type="Gene3D" id="3.30.420.10">
    <property type="entry name" value="Ribonuclease H-like superfamily/Ribonuclease H"/>
    <property type="match status" value="2"/>
</dbReference>
<accession>A0A7I5E6D1</accession>
<protein>
    <submittedName>
        <fullName evidence="4">Integrase catalytic domain-containing protein</fullName>
    </submittedName>
</protein>
<dbReference type="SUPFAM" id="SSF53098">
    <property type="entry name" value="Ribonuclease H-like"/>
    <property type="match status" value="1"/>
</dbReference>
<dbReference type="AlphaFoldDB" id="A0A7I5E6D1"/>
<feature type="domain" description="Integrase catalytic" evidence="2">
    <location>
        <begin position="638"/>
        <end position="821"/>
    </location>
</feature>
<dbReference type="GO" id="GO:0015074">
    <property type="term" value="P:DNA integration"/>
    <property type="evidence" value="ECO:0007669"/>
    <property type="project" value="InterPro"/>
</dbReference>
<sequence>MTCDIEAAFTQIRLQTNHKDLCRFLWFQDPDLPPTRDNIVDYRFKRNPFGAKPSPSILNMCLLAFLKSKGTPLSQEIIENLYVDNVLLTAESPSEAIAKYRESKGLFAEIGMNMREYVSNCDEVNYSIPEQDRAPNGIVKILGVEYNTQSDIFSITLKLNKKVSLTKKDVVSQLNSIYDPIGIAGPLTIRLKHLMREIYNSGIGWKDPIPPNLGKEWAKTCQDLNNTTLLLPRPAFRSHREKRTTLYVFADASAIAIAACAYFRHDDPTAITSLISGKTRLTPKKNRQTIPRLETLAILMGIRLAKSIAAICEKYLKQVHILSDSEIALCWIKSARDLPMFVENQKCRILKEKTIIEHKGIPVQFYHVPTDKNPADAGTRGVDATQVHNLPWIHGPQWLSEESASLFLRPMNDILEVDLPNDEKFAKGFDSEFHVVTENKCESISWLSLSRFSRWTSAVRTIARVGKAIHKWVNKTNSKKEKGRWIRLTHLNKFDPNFDITVDDLSRSETVIFKEDHKAISIEELRKRFPQKKIFRDVSGIIRNQSRLQNAAIMCDTKNPIFIEKESELARLLLTEIHVKNAHCGKDHTLCIARQRFWIPRPSGAFKKFLKHCAICKRYQGLPFGAPEMPPLPNDRMVRTQPFENVGCDFMGPFLCKENQKYYICLYTCLTTRAIHLEVVEDMSARTFLNSFIRFISRRGVPKLVRTDCGTNFKLGQHIIESMHDSANNDCSLMSYSANHGIRWIFNPPNAPWMGGAWERMVGTVKRAFAKSIGRRKLSYPELYTVVTEIEAIVNTRPLTSCSSSIEEVPIRPVDFLQRRLQYAILPTNENEHDDPSFDPSLLQSVAQVKQALMHAEQVVEKFWERWHFEYLTQLRELQVINRKQSRHIKLREPKIGEIVLVEQENIPRGSWCFGKIQDVIKSSDGLIRSVKLLMPNKHIWYRPVTKIYPLEISSSRNDITDPPQTAEQKTSKDTAHQGVTNTRPTRVSKKMTLLFIIIIPTHLRTPA</sequence>
<evidence type="ECO:0000313" key="4">
    <source>
        <dbReference type="WBParaSite" id="HCON_00027040-00001"/>
    </source>
</evidence>
<dbReference type="InterPro" id="IPR001584">
    <property type="entry name" value="Integrase_cat-core"/>
</dbReference>
<dbReference type="Pfam" id="PF17921">
    <property type="entry name" value="Integrase_H2C2"/>
    <property type="match status" value="1"/>
</dbReference>
<dbReference type="Gene3D" id="1.10.340.70">
    <property type="match status" value="1"/>
</dbReference>
<dbReference type="PROSITE" id="PS50994">
    <property type="entry name" value="INTEGRASE"/>
    <property type="match status" value="1"/>
</dbReference>
<dbReference type="OrthoDB" id="8019190at2759"/>
<proteinExistence type="predicted"/>
<dbReference type="GO" id="GO:0042575">
    <property type="term" value="C:DNA polymerase complex"/>
    <property type="evidence" value="ECO:0007669"/>
    <property type="project" value="UniProtKB-ARBA"/>
</dbReference>